<gene>
    <name evidence="2" type="ORF">H8K33_16005</name>
</gene>
<evidence type="ECO:0000313" key="3">
    <source>
        <dbReference type="Proteomes" id="UP000643610"/>
    </source>
</evidence>
<accession>A0ABR6XU79</accession>
<feature type="transmembrane region" description="Helical" evidence="1">
    <location>
        <begin position="36"/>
        <end position="61"/>
    </location>
</feature>
<dbReference type="Proteomes" id="UP000643610">
    <property type="component" value="Unassembled WGS sequence"/>
</dbReference>
<name>A0ABR6XU79_9BURK</name>
<evidence type="ECO:0000256" key="1">
    <source>
        <dbReference type="SAM" id="Phobius"/>
    </source>
</evidence>
<dbReference type="EMBL" id="JACOFU010000007">
    <property type="protein sequence ID" value="MBC3833014.1"/>
    <property type="molecule type" value="Genomic_DNA"/>
</dbReference>
<sequence length="88" mass="9930">MKSQLDFRQASISILTGLLSAFLLGLAGFFQNSLNWTYFLVFFFVGLGMHRFITAIFNIIAPLQAKQADPKDLENKAIVAEVFKQSRN</sequence>
<keyword evidence="3" id="KW-1185">Reference proteome</keyword>
<reference evidence="2 3" key="1">
    <citation type="submission" date="2020-08" db="EMBL/GenBank/DDBJ databases">
        <title>Novel species isolated from subtropical streams in China.</title>
        <authorList>
            <person name="Lu H."/>
        </authorList>
    </citation>
    <scope>NUCLEOTIDE SEQUENCE [LARGE SCALE GENOMIC DNA]</scope>
    <source>
        <strain evidence="2 3">KCTC 52442</strain>
    </source>
</reference>
<protein>
    <submittedName>
        <fullName evidence="2">Uncharacterized protein</fullName>
    </submittedName>
</protein>
<dbReference type="RefSeq" id="WP_186892053.1">
    <property type="nucleotide sequence ID" value="NZ_JACOFU010000007.1"/>
</dbReference>
<comment type="caution">
    <text evidence="2">The sequence shown here is derived from an EMBL/GenBank/DDBJ whole genome shotgun (WGS) entry which is preliminary data.</text>
</comment>
<keyword evidence="1" id="KW-0812">Transmembrane</keyword>
<keyword evidence="1" id="KW-0472">Membrane</keyword>
<keyword evidence="1" id="KW-1133">Transmembrane helix</keyword>
<feature type="transmembrane region" description="Helical" evidence="1">
    <location>
        <begin position="12"/>
        <end position="30"/>
    </location>
</feature>
<proteinExistence type="predicted"/>
<evidence type="ECO:0000313" key="2">
    <source>
        <dbReference type="EMBL" id="MBC3833014.1"/>
    </source>
</evidence>
<organism evidence="2 3">
    <name type="scientific">Undibacterium amnicola</name>
    <dbReference type="NCBI Taxonomy" id="1834038"/>
    <lineage>
        <taxon>Bacteria</taxon>
        <taxon>Pseudomonadati</taxon>
        <taxon>Pseudomonadota</taxon>
        <taxon>Betaproteobacteria</taxon>
        <taxon>Burkholderiales</taxon>
        <taxon>Oxalobacteraceae</taxon>
        <taxon>Undibacterium</taxon>
    </lineage>
</organism>